<dbReference type="Proteomes" id="UP000008820">
    <property type="component" value="Chromosome 3"/>
</dbReference>
<feature type="compositionally biased region" description="Basic and acidic residues" evidence="1">
    <location>
        <begin position="38"/>
        <end position="50"/>
    </location>
</feature>
<reference evidence="2 3" key="1">
    <citation type="submission" date="2017-06" db="EMBL/GenBank/DDBJ databases">
        <title>Aedes aegypti genome working group (AGWG) sequencing and assembly.</title>
        <authorList>
            <consortium name="Aedes aegypti Genome Working Group (AGWG)"/>
            <person name="Matthews B.J."/>
        </authorList>
    </citation>
    <scope>NUCLEOTIDE SEQUENCE [LARGE SCALE GENOMIC DNA]</scope>
    <source>
        <strain evidence="2 3">LVP_AGWG</strain>
    </source>
</reference>
<organism evidence="2 3">
    <name type="scientific">Aedes aegypti</name>
    <name type="common">Yellowfever mosquito</name>
    <name type="synonym">Culex aegypti</name>
    <dbReference type="NCBI Taxonomy" id="7159"/>
    <lineage>
        <taxon>Eukaryota</taxon>
        <taxon>Metazoa</taxon>
        <taxon>Ecdysozoa</taxon>
        <taxon>Arthropoda</taxon>
        <taxon>Hexapoda</taxon>
        <taxon>Insecta</taxon>
        <taxon>Pterygota</taxon>
        <taxon>Neoptera</taxon>
        <taxon>Endopterygota</taxon>
        <taxon>Diptera</taxon>
        <taxon>Nematocera</taxon>
        <taxon>Culicoidea</taxon>
        <taxon>Culicidae</taxon>
        <taxon>Culicinae</taxon>
        <taxon>Aedini</taxon>
        <taxon>Aedes</taxon>
        <taxon>Stegomyia</taxon>
    </lineage>
</organism>
<feature type="compositionally biased region" description="Polar residues" evidence="1">
    <location>
        <begin position="141"/>
        <end position="152"/>
    </location>
</feature>
<name>A0A6I8TTP9_AEDAE</name>
<evidence type="ECO:0000313" key="3">
    <source>
        <dbReference type="Proteomes" id="UP000008820"/>
    </source>
</evidence>
<proteinExistence type="predicted"/>
<evidence type="ECO:0000313" key="2">
    <source>
        <dbReference type="EnsemblMetazoa" id="AAEL026116-PA"/>
    </source>
</evidence>
<accession>A0A6I8TTP9</accession>
<gene>
    <name evidence="2" type="primary">110678936</name>
</gene>
<sequence>MDSPRNSASLENIELENPEDIKRENSKLENTFVEEEMSDQKESNSDHSDLPEGVNYYPPQESKHSLRPTPTPSVRSFNSQRSMQSLHQWHALSLPKSHHLEDNIQSFKEVLDDEKKDNLKRQLSNQKILREVTGYKYLNRCSQPPATPQLPSSRRKSVDAQKREEIMRKFNARLKRDAFDRLMAKVFTELPRLVLEEDVTNMSKLPPETQQMINVIFSTLIDLGGKPLTAHDHELYCHLAVGLARFVESVVDSVRTQVYSNASIVNGEDRKRQLRTRQERCSMTTGLLGNMNETIVSIQRSREILKPENPIEQYMTEKF</sequence>
<dbReference type="AlphaFoldDB" id="A0A6I8TTP9"/>
<dbReference type="InParanoid" id="A0A6I8TTP9"/>
<protein>
    <submittedName>
        <fullName evidence="2">Uncharacterized protein</fullName>
    </submittedName>
</protein>
<feature type="region of interest" description="Disordered" evidence="1">
    <location>
        <begin position="141"/>
        <end position="161"/>
    </location>
</feature>
<feature type="region of interest" description="Disordered" evidence="1">
    <location>
        <begin position="1"/>
        <end position="77"/>
    </location>
</feature>
<dbReference type="EnsemblMetazoa" id="AAEL026116-RA">
    <property type="protein sequence ID" value="AAEL026116-PA"/>
    <property type="gene ID" value="AAEL026116"/>
</dbReference>
<keyword evidence="3" id="KW-1185">Reference proteome</keyword>
<reference evidence="2" key="2">
    <citation type="submission" date="2020-05" db="UniProtKB">
        <authorList>
            <consortium name="EnsemblMetazoa"/>
        </authorList>
    </citation>
    <scope>IDENTIFICATION</scope>
    <source>
        <strain evidence="2">LVP_AGWG</strain>
    </source>
</reference>
<evidence type="ECO:0000256" key="1">
    <source>
        <dbReference type="SAM" id="MobiDB-lite"/>
    </source>
</evidence>
<dbReference type="OrthoDB" id="7764945at2759"/>
<feature type="compositionally biased region" description="Polar residues" evidence="1">
    <location>
        <begin position="1"/>
        <end position="10"/>
    </location>
</feature>